<evidence type="ECO:0000313" key="4">
    <source>
        <dbReference type="Proteomes" id="UP000644507"/>
    </source>
</evidence>
<keyword evidence="4" id="KW-1185">Reference proteome</keyword>
<feature type="domain" description="DUF403" evidence="2">
    <location>
        <begin position="2"/>
        <end position="301"/>
    </location>
</feature>
<dbReference type="PANTHER" id="PTHR34595">
    <property type="entry name" value="BLR5612 PROTEIN"/>
    <property type="match status" value="1"/>
</dbReference>
<dbReference type="Pfam" id="PF04168">
    <property type="entry name" value="Alpha-E"/>
    <property type="match status" value="1"/>
</dbReference>
<proteinExistence type="predicted"/>
<organism evidence="3 4">
    <name type="scientific">Roseibacillus persicicus</name>
    <dbReference type="NCBI Taxonomy" id="454148"/>
    <lineage>
        <taxon>Bacteria</taxon>
        <taxon>Pseudomonadati</taxon>
        <taxon>Verrucomicrobiota</taxon>
        <taxon>Verrucomicrobiia</taxon>
        <taxon>Verrucomicrobiales</taxon>
        <taxon>Verrucomicrobiaceae</taxon>
        <taxon>Roseibacillus</taxon>
    </lineage>
</organism>
<sequence length="332" mass="37598">MWLSRYVERAKSLARIVEVADQLALDYSHPKLCSADLFWKPILRSYGYGEEDIEQLESKEDFHRFLLVDGENAGSVFRALTFARENARGAREQLSSELWEVLNELYLWCKDQSNSSATLNPAVYGARVRQGCLQLRGLIEEMMPREEAWCFLRLGTMLERADQTSRLLDLKTFMPGKDDDEGHAFEPYVWLCIMRGCGAGSQRGFGNVEADWPRLNQTLVYNPVFPPSIRYCVREVNNVLHELSGSALGVFNNEGERNCGRFLAELDLGAFSGEIEGDLHEFLDGVQQSLIAINEGVHQAYSYPADPVVEDDEPEEEEEPEPVVATQTQSQS</sequence>
<dbReference type="Proteomes" id="UP000644507">
    <property type="component" value="Unassembled WGS sequence"/>
</dbReference>
<dbReference type="InterPro" id="IPR051680">
    <property type="entry name" value="ATP-dep_Glu-Cys_Ligase-2"/>
</dbReference>
<reference evidence="3" key="1">
    <citation type="journal article" date="2014" name="Int. J. Syst. Evol. Microbiol.">
        <title>Complete genome sequence of Corynebacterium casei LMG S-19264T (=DSM 44701T), isolated from a smear-ripened cheese.</title>
        <authorList>
            <consortium name="US DOE Joint Genome Institute (JGI-PGF)"/>
            <person name="Walter F."/>
            <person name="Albersmeier A."/>
            <person name="Kalinowski J."/>
            <person name="Ruckert C."/>
        </authorList>
    </citation>
    <scope>NUCLEOTIDE SEQUENCE</scope>
    <source>
        <strain evidence="3">KCTC 12988</strain>
    </source>
</reference>
<dbReference type="AlphaFoldDB" id="A0A918TL72"/>
<evidence type="ECO:0000259" key="2">
    <source>
        <dbReference type="Pfam" id="PF04168"/>
    </source>
</evidence>
<feature type="region of interest" description="Disordered" evidence="1">
    <location>
        <begin position="303"/>
        <end position="332"/>
    </location>
</feature>
<dbReference type="PANTHER" id="PTHR34595:SF7">
    <property type="entry name" value="SLL1039 PROTEIN"/>
    <property type="match status" value="1"/>
</dbReference>
<comment type="caution">
    <text evidence="3">The sequence shown here is derived from an EMBL/GenBank/DDBJ whole genome shotgun (WGS) entry which is preliminary data.</text>
</comment>
<dbReference type="EMBL" id="BMXI01000008">
    <property type="protein sequence ID" value="GHC54205.1"/>
    <property type="molecule type" value="Genomic_DNA"/>
</dbReference>
<gene>
    <name evidence="3" type="ORF">GCM10007100_20700</name>
</gene>
<evidence type="ECO:0000256" key="1">
    <source>
        <dbReference type="SAM" id="MobiDB-lite"/>
    </source>
</evidence>
<name>A0A918TL72_9BACT</name>
<reference evidence="3" key="2">
    <citation type="submission" date="2020-09" db="EMBL/GenBank/DDBJ databases">
        <authorList>
            <person name="Sun Q."/>
            <person name="Kim S."/>
        </authorList>
    </citation>
    <scope>NUCLEOTIDE SEQUENCE</scope>
    <source>
        <strain evidence="3">KCTC 12988</strain>
    </source>
</reference>
<accession>A0A918TL72</accession>
<feature type="compositionally biased region" description="Acidic residues" evidence="1">
    <location>
        <begin position="308"/>
        <end position="321"/>
    </location>
</feature>
<protein>
    <recommendedName>
        <fullName evidence="2">DUF403 domain-containing protein</fullName>
    </recommendedName>
</protein>
<dbReference type="InterPro" id="IPR007296">
    <property type="entry name" value="DUF403"/>
</dbReference>
<evidence type="ECO:0000313" key="3">
    <source>
        <dbReference type="EMBL" id="GHC54205.1"/>
    </source>
</evidence>